<dbReference type="Pfam" id="PF13455">
    <property type="entry name" value="MUG113"/>
    <property type="match status" value="1"/>
</dbReference>
<dbReference type="SMART" id="SM00974">
    <property type="entry name" value="T5orf172"/>
    <property type="match status" value="1"/>
</dbReference>
<dbReference type="AlphaFoldDB" id="A0A521ET97"/>
<accession>A0A521ET97</accession>
<gene>
    <name evidence="2" type="ORF">SAMN06265219_11376</name>
</gene>
<organism evidence="2 3">
    <name type="scientific">Gracilimonas mengyeensis</name>
    <dbReference type="NCBI Taxonomy" id="1302730"/>
    <lineage>
        <taxon>Bacteria</taxon>
        <taxon>Pseudomonadati</taxon>
        <taxon>Balneolota</taxon>
        <taxon>Balneolia</taxon>
        <taxon>Balneolales</taxon>
        <taxon>Balneolaceae</taxon>
        <taxon>Gracilimonas</taxon>
    </lineage>
</organism>
<reference evidence="2 3" key="1">
    <citation type="submission" date="2017-05" db="EMBL/GenBank/DDBJ databases">
        <authorList>
            <person name="Varghese N."/>
            <person name="Submissions S."/>
        </authorList>
    </citation>
    <scope>NUCLEOTIDE SEQUENCE [LARGE SCALE GENOMIC DNA]</scope>
    <source>
        <strain evidence="2 3">DSM 21985</strain>
    </source>
</reference>
<evidence type="ECO:0000313" key="2">
    <source>
        <dbReference type="EMBL" id="SMO86641.1"/>
    </source>
</evidence>
<keyword evidence="3" id="KW-1185">Reference proteome</keyword>
<dbReference type="EMBL" id="FXTP01000013">
    <property type="protein sequence ID" value="SMO86641.1"/>
    <property type="molecule type" value="Genomic_DNA"/>
</dbReference>
<dbReference type="InterPro" id="IPR018306">
    <property type="entry name" value="Phage_T5_Orf172_DNA-bd"/>
</dbReference>
<evidence type="ECO:0000313" key="3">
    <source>
        <dbReference type="Proteomes" id="UP000317557"/>
    </source>
</evidence>
<feature type="domain" description="Bacteriophage T5 Orf172 DNA-binding" evidence="1">
    <location>
        <begin position="315"/>
        <end position="392"/>
    </location>
</feature>
<dbReference type="OrthoDB" id="647741at2"/>
<protein>
    <submittedName>
        <fullName evidence="2">Meiotically up-regulated gene 113</fullName>
    </submittedName>
</protein>
<dbReference type="RefSeq" id="WP_142455373.1">
    <property type="nucleotide sequence ID" value="NZ_FXTP01000013.1"/>
</dbReference>
<evidence type="ECO:0000259" key="1">
    <source>
        <dbReference type="SMART" id="SM00974"/>
    </source>
</evidence>
<proteinExistence type="predicted"/>
<sequence length="400" mass="47410">MDFFDNKKNTVIVNTTIHKKAKLSKKEFLSRVRNFEGLRTRTDYISLFISAEGENHHYLTDLWRLINEGDFRLGNFSNYVLFIVSLENNFFNWFKNAEIELIRKQICNWISATCLNNPDSKDDILNSLYEPYAKEVQYIIENFYSPDFREKYSYKRFDPKEKSPFEQRNLILERNSEYKSAAISYFNSPPPKELPNPFEKNFSITSYRYLESIFPKIPVRAAYIRDDDWIAIVERDMEIMKEYYGFETGKSQFSLKDLKRMLSDGETDNMMRSESERAPLKIWRDMFQNDENNHSNIFDPIGDDLEGGFVYLLKEKDTSFYKIGYTNVESGVPSRRSGNQTGNPRSLILKGYFPVSSKKTESKLHEYYSSARKKGEWFELTKQEAGNILDQEWRIDNHFF</sequence>
<dbReference type="Proteomes" id="UP000317557">
    <property type="component" value="Unassembled WGS sequence"/>
</dbReference>
<name>A0A521ET97_9BACT</name>